<protein>
    <recommendedName>
        <fullName evidence="3">SHSP domain-containing protein</fullName>
    </recommendedName>
</protein>
<proteinExistence type="inferred from homology"/>
<evidence type="ECO:0000259" key="3">
    <source>
        <dbReference type="PROSITE" id="PS01031"/>
    </source>
</evidence>
<dbReference type="Gene3D" id="2.60.40.790">
    <property type="match status" value="1"/>
</dbReference>
<dbReference type="AlphaFoldDB" id="A0A7Z0WMN2"/>
<keyword evidence="5" id="KW-1185">Reference proteome</keyword>
<dbReference type="Proteomes" id="UP000185696">
    <property type="component" value="Unassembled WGS sequence"/>
</dbReference>
<dbReference type="InterPro" id="IPR008978">
    <property type="entry name" value="HSP20-like_chaperone"/>
</dbReference>
<evidence type="ECO:0000256" key="1">
    <source>
        <dbReference type="PROSITE-ProRule" id="PRU00285"/>
    </source>
</evidence>
<sequence>MTSLIPRSLVFPDFARMLEAWPFTDHHPVRVEGYRDDGDYVLRAELPGMDPEKDIHISVRGNDLVITAERTLEQHDTDHTEFTYGKFARTVRLPDGARTDEVAAHYNAGILEVKVPLRSPEGREVAVTTTK</sequence>
<dbReference type="RefSeq" id="WP_075133497.1">
    <property type="nucleotide sequence ID" value="NZ_MSIF01000006.1"/>
</dbReference>
<dbReference type="InterPro" id="IPR031107">
    <property type="entry name" value="Small_HSP"/>
</dbReference>
<name>A0A7Z0WMN2_9PSEU</name>
<evidence type="ECO:0000256" key="2">
    <source>
        <dbReference type="RuleBase" id="RU003616"/>
    </source>
</evidence>
<reference evidence="4 5" key="1">
    <citation type="submission" date="2016-12" db="EMBL/GenBank/DDBJ databases">
        <title>The draft genome sequence of Actinophytocola xinjiangensis.</title>
        <authorList>
            <person name="Wang W."/>
            <person name="Yuan L."/>
        </authorList>
    </citation>
    <scope>NUCLEOTIDE SEQUENCE [LARGE SCALE GENOMIC DNA]</scope>
    <source>
        <strain evidence="4 5">CGMCC 4.4663</strain>
    </source>
</reference>
<dbReference type="SUPFAM" id="SSF49764">
    <property type="entry name" value="HSP20-like chaperones"/>
    <property type="match status" value="1"/>
</dbReference>
<dbReference type="CDD" id="cd06464">
    <property type="entry name" value="ACD_sHsps-like"/>
    <property type="match status" value="1"/>
</dbReference>
<dbReference type="PROSITE" id="PS01031">
    <property type="entry name" value="SHSP"/>
    <property type="match status" value="1"/>
</dbReference>
<organism evidence="4 5">
    <name type="scientific">Actinophytocola xinjiangensis</name>
    <dbReference type="NCBI Taxonomy" id="485602"/>
    <lineage>
        <taxon>Bacteria</taxon>
        <taxon>Bacillati</taxon>
        <taxon>Actinomycetota</taxon>
        <taxon>Actinomycetes</taxon>
        <taxon>Pseudonocardiales</taxon>
        <taxon>Pseudonocardiaceae</taxon>
    </lineage>
</organism>
<gene>
    <name evidence="4" type="ORF">BLA60_15075</name>
</gene>
<accession>A0A7Z0WMN2</accession>
<feature type="domain" description="SHSP" evidence="3">
    <location>
        <begin position="22"/>
        <end position="130"/>
    </location>
</feature>
<dbReference type="PANTHER" id="PTHR11527">
    <property type="entry name" value="HEAT-SHOCK PROTEIN 20 FAMILY MEMBER"/>
    <property type="match status" value="1"/>
</dbReference>
<dbReference type="OrthoDB" id="3855217at2"/>
<evidence type="ECO:0000313" key="4">
    <source>
        <dbReference type="EMBL" id="OLF10508.1"/>
    </source>
</evidence>
<comment type="caution">
    <text evidence="4">The sequence shown here is derived from an EMBL/GenBank/DDBJ whole genome shotgun (WGS) entry which is preliminary data.</text>
</comment>
<dbReference type="InterPro" id="IPR002068">
    <property type="entry name" value="A-crystallin/Hsp20_dom"/>
</dbReference>
<dbReference type="Pfam" id="PF00011">
    <property type="entry name" value="HSP20"/>
    <property type="match status" value="1"/>
</dbReference>
<evidence type="ECO:0000313" key="5">
    <source>
        <dbReference type="Proteomes" id="UP000185696"/>
    </source>
</evidence>
<dbReference type="EMBL" id="MSIF01000006">
    <property type="protein sequence ID" value="OLF10508.1"/>
    <property type="molecule type" value="Genomic_DNA"/>
</dbReference>
<comment type="similarity">
    <text evidence="1 2">Belongs to the small heat shock protein (HSP20) family.</text>
</comment>